<name>A0A9Q9CPD9_9FIRM</name>
<evidence type="ECO:0000313" key="1">
    <source>
        <dbReference type="EMBL" id="UUF07373.1"/>
    </source>
</evidence>
<accession>A0A9Q9CPD9</accession>
<gene>
    <name evidence="1" type="ORF">J0J70_06950</name>
</gene>
<dbReference type="AlphaFoldDB" id="A0A9Q9CPD9"/>
<sequence length="284" mass="33780">MKKGELYYVNEVHRELEREDLLKIIKQELKKNPHIISVFYSDLIEGSSELDLHLNLVVQPAFYKETLQHKRAIASTFGKVLFFEEDMKQQSTIIVHYESLVKVFVTFHDLKGIQPSIDYKKIIIVDDPYGIMTYVSEESKNLEYALSFEDLDSWRTKFFSNYYEFYRSFYVDESYKARHCLNVMRWLVATMWMIQEGNKPNVYLDWSHMEGSKSVLKLEQQNKLKQWGFSPSIKELEEVLKSIVEEFYQLHEEFCGKLHLAEEQDYVYRILSRAKQFGSIQPAV</sequence>
<dbReference type="EMBL" id="CP071250">
    <property type="protein sequence ID" value="UUF07373.1"/>
    <property type="molecule type" value="Genomic_DNA"/>
</dbReference>
<proteinExistence type="predicted"/>
<evidence type="ECO:0008006" key="3">
    <source>
        <dbReference type="Google" id="ProtNLM"/>
    </source>
</evidence>
<protein>
    <recommendedName>
        <fullName evidence="3">Streptomycin adenylyltransferase</fullName>
    </recommendedName>
</protein>
<dbReference type="Proteomes" id="UP001058072">
    <property type="component" value="Chromosome"/>
</dbReference>
<dbReference type="RefSeq" id="WP_212724540.1">
    <property type="nucleotide sequence ID" value="NZ_CP071250.1"/>
</dbReference>
<evidence type="ECO:0000313" key="2">
    <source>
        <dbReference type="Proteomes" id="UP001058072"/>
    </source>
</evidence>
<organism evidence="1 2">
    <name type="scientific">Turicibacter bilis</name>
    <dbReference type="NCBI Taxonomy" id="2735723"/>
    <lineage>
        <taxon>Bacteria</taxon>
        <taxon>Bacillati</taxon>
        <taxon>Bacillota</taxon>
        <taxon>Erysipelotrichia</taxon>
        <taxon>Erysipelotrichales</taxon>
        <taxon>Turicibacteraceae</taxon>
        <taxon>Turicibacter</taxon>
    </lineage>
</organism>
<reference evidence="1" key="1">
    <citation type="submission" date="2021-03" db="EMBL/GenBank/DDBJ databases">
        <title>Comparative Genomics and Metabolomics in the genus Turicibacter.</title>
        <authorList>
            <person name="Maki J."/>
            <person name="Looft T."/>
        </authorList>
    </citation>
    <scope>NUCLEOTIDE SEQUENCE</scope>
    <source>
        <strain evidence="1">ISU324</strain>
    </source>
</reference>